<reference evidence="1 2" key="1">
    <citation type="submission" date="2020-09" db="EMBL/GenBank/DDBJ databases">
        <title>Characterization of Paenibacillus peoriae strain ZF390 with broad-spectrum antimicrobial activity as a potential biocontrol agent.</title>
        <authorList>
            <person name="Li L."/>
            <person name="Zhao Y."/>
            <person name="Li B."/>
            <person name="Xie X."/>
        </authorList>
    </citation>
    <scope>NUCLEOTIDE SEQUENCE [LARGE SCALE GENOMIC DNA]</scope>
    <source>
        <strain evidence="1 2">ZF390</strain>
    </source>
</reference>
<proteinExistence type="predicted"/>
<organism evidence="1 2">
    <name type="scientific">Paenibacillus peoriae</name>
    <dbReference type="NCBI Taxonomy" id="59893"/>
    <lineage>
        <taxon>Bacteria</taxon>
        <taxon>Bacillati</taxon>
        <taxon>Bacillota</taxon>
        <taxon>Bacilli</taxon>
        <taxon>Bacillales</taxon>
        <taxon>Paenibacillaceae</taxon>
        <taxon>Paenibacillus</taxon>
    </lineage>
</organism>
<evidence type="ECO:0000313" key="1">
    <source>
        <dbReference type="EMBL" id="QNR65345.1"/>
    </source>
</evidence>
<protein>
    <submittedName>
        <fullName evidence="1">Uncharacterized protein</fullName>
    </submittedName>
</protein>
<accession>A0A7H0Y2N7</accession>
<name>A0A7H0Y2N7_9BACL</name>
<gene>
    <name evidence="1" type="ORF">IAQ67_15730</name>
</gene>
<dbReference type="Proteomes" id="UP000516384">
    <property type="component" value="Chromosome"/>
</dbReference>
<sequence length="685" mass="76309">MKEDSLKLLILGQHIGISQINNQNSSMDEIFDYLKAWPDSPDFSVTPDKGDPYVEPSVSWLIALLLESDWLDIKVLFLDPELYGMKIVAKKYDGVNIGIFYRRLDDNLGLYQIDYQLPPAIRRQFVGAYTVTLPNIGIELYTNGDFQLDLGFPWNLDFSRSFQIEGYIPPGIPVLGSGGLYFGRFKEAKSDLLPPCDTYGQILTFGFGMQVGIGKSFELGALKAGFSLTVVGILEGILAPVKSFTTHHTSSAVPADALMDDKYYYNVQGVVGIVGKLFGTVDFCLIKADVNVDLSLLCQTTIEVNKSIPIELSANVAVSASLQIGCRWFKCTLYFSYNASISETMTIETKGGNLLTIPYEAMKWGNIIPSDVPKKLTIYLVPMVTIGAGWEAPASFVVTLMIEAEKVAGTSSGTPSSLQILSEQILLELIAALRAEGPLNEADLRRDSVLRAEINKLVCKLTETKEQFPIPPEQLYDIFNNHFDLQINLKSAVENGLLDNIAFFPMVPKLSLEVTGETPIDFEEYNKRNETDIQKFKEQINRMRVSYESSLFEQGSPNLCNSSSFLEFEKSGSTIVWCDYFAGIAGSMAKISQEIFKDQGNPDSMLIADLLIELQKKEVYKHLTGLLSRQFFHGLRFATGPTDHGIGLYQLTGQQVDLSAVPDVDFEFSLENKENVKWITFKEDH</sequence>
<dbReference type="AlphaFoldDB" id="A0A7H0Y2N7"/>
<evidence type="ECO:0000313" key="2">
    <source>
        <dbReference type="Proteomes" id="UP000516384"/>
    </source>
</evidence>
<dbReference type="EMBL" id="CP061172">
    <property type="protein sequence ID" value="QNR65345.1"/>
    <property type="molecule type" value="Genomic_DNA"/>
</dbReference>
<dbReference type="RefSeq" id="WP_190297248.1">
    <property type="nucleotide sequence ID" value="NZ_CP061172.1"/>
</dbReference>